<sequence length="1003" mass="109993">MGSAHAQEAAKQAETAGVIEEVNVTGTRKTVQNTIEMKRNATTIVDGLSADEIGELPALSIGEALETVTGASSHRENGGATEISIRGLGPFLGSATFNGREATNGSGDRSVNFSQFPSELMSKLAIYKTQDASLIEGGVAGQIALETLKPLDYGKQRFQFDAKGNWNPDQQNIKDSTEGDIGFRGTASYVDQFTFDNGAALGISLGVQKSEISQPEAEMRSSSPTGSSRYACINDPSATWEGFYGPSGDCEDQRADAPYDPDGDGDFSESNQGYVTAVNPETGLAYSDGLDYAFVSSSNGYRQNDTSDTRDAVFVALQFQPNEKLDINLDLQQSERTQAEQRHDLNFANQKRNTPGVTAQSLIVSDNGAIYQWAGETAIESNSEVYSRAEEYLGYGLNVDFQVTDALSISADYGFSETTREELQVSLRTQSDNDDIFNEDTTAGYRPLVEWNMGSGVRQYTVYDFDVTDHTLFSDEYRVRIDSDVDRRNTVEAFRTDFNLELDNETITAIKGGMRLSELEYLNLGGTRFTTDNLDDSSEEERALILAINEACRNNAFPESGFLSEPASGNLITNIDSSTGQATSGTGNGWATFDTMCVTNMILDAQGYEFAYPEQFRKDPGTTDVTETTTAAYVMADFESAIADTPVRGNFGVRVVQTEVDSVAYRTAYEIVEDGGGFLSMQQVDGADYERVSEDHSYTEVLPSFNLVADLTDNLILRTGVFRGLSRADPSDMGYNRSFSLNGGADITDPNDLISNVSGSGNPRFDPLTSWNFDASIEWYPNDDSMLAVGLYHKKFTGGFEQVRTSESFTVDGETVSADFTMTQTNEDTNDLNGIEITGTHRFSYLPGLLSGLGTKISYNYADSDFEFEDSNYGSITVLADDGSVYSQTKGIVAPGNVPGFSEHVFSGQLYYQIGKLDTSLIYKYRSEYFQPYTSNGTRLRFVGDVGVWEARASYELTDNVKLSLEAINLFDEPKKQYFYTRDTLGELNSYGPRVFMGLKAKF</sequence>
<dbReference type="SUPFAM" id="SSF56935">
    <property type="entry name" value="Porins"/>
    <property type="match status" value="1"/>
</dbReference>
<evidence type="ECO:0000259" key="6">
    <source>
        <dbReference type="Pfam" id="PF00593"/>
    </source>
</evidence>
<comment type="similarity">
    <text evidence="4">Belongs to the TonB-dependent receptor family.</text>
</comment>
<dbReference type="NCBIfam" id="TIGR01782">
    <property type="entry name" value="TonB-Xanth-Caul"/>
    <property type="match status" value="1"/>
</dbReference>
<evidence type="ECO:0000313" key="8">
    <source>
        <dbReference type="EMBL" id="GMG85868.1"/>
    </source>
</evidence>
<feature type="region of interest" description="Disordered" evidence="5">
    <location>
        <begin position="211"/>
        <end position="230"/>
    </location>
</feature>
<comment type="caution">
    <text evidence="8">The sequence shown here is derived from an EMBL/GenBank/DDBJ whole genome shotgun (WGS) entry which is preliminary data.</text>
</comment>
<evidence type="ECO:0000256" key="1">
    <source>
        <dbReference type="ARBA" id="ARBA00004442"/>
    </source>
</evidence>
<proteinExistence type="inferred from homology"/>
<keyword evidence="4" id="KW-0798">TonB box</keyword>
<evidence type="ECO:0008006" key="10">
    <source>
        <dbReference type="Google" id="ProtNLM"/>
    </source>
</evidence>
<feature type="domain" description="TonB-dependent receptor plug" evidence="7">
    <location>
        <begin position="38"/>
        <end position="138"/>
    </location>
</feature>
<feature type="domain" description="TonB-dependent receptor-like beta-barrel" evidence="6">
    <location>
        <begin position="431"/>
        <end position="970"/>
    </location>
</feature>
<keyword evidence="9" id="KW-1185">Reference proteome</keyword>
<gene>
    <name evidence="8" type="ORF">MNKW57_01890</name>
</gene>
<dbReference type="InterPro" id="IPR000531">
    <property type="entry name" value="Beta-barrel_TonB"/>
</dbReference>
<dbReference type="Gene3D" id="2.40.170.20">
    <property type="entry name" value="TonB-dependent receptor, beta-barrel domain"/>
    <property type="match status" value="1"/>
</dbReference>
<evidence type="ECO:0000313" key="9">
    <source>
        <dbReference type="Proteomes" id="UP001224392"/>
    </source>
</evidence>
<evidence type="ECO:0000256" key="5">
    <source>
        <dbReference type="SAM" id="MobiDB-lite"/>
    </source>
</evidence>
<dbReference type="Gene3D" id="2.170.130.10">
    <property type="entry name" value="TonB-dependent receptor, plug domain"/>
    <property type="match status" value="1"/>
</dbReference>
<dbReference type="InterPro" id="IPR012910">
    <property type="entry name" value="Plug_dom"/>
</dbReference>
<evidence type="ECO:0000256" key="3">
    <source>
        <dbReference type="ARBA" id="ARBA00023237"/>
    </source>
</evidence>
<dbReference type="Pfam" id="PF00593">
    <property type="entry name" value="TonB_dep_Rec_b-barrel"/>
    <property type="match status" value="1"/>
</dbReference>
<dbReference type="EMBL" id="BSYJ01000001">
    <property type="protein sequence ID" value="GMG85868.1"/>
    <property type="molecule type" value="Genomic_DNA"/>
</dbReference>
<reference evidence="8 9" key="1">
    <citation type="submission" date="2023-04" db="EMBL/GenBank/DDBJ databases">
        <title>Marinobulbifer ophiurae gen. nov., sp. Nov., isolate from tissue of brittle star Ophioplocus japonicus.</title>
        <authorList>
            <person name="Kawano K."/>
            <person name="Sawayama S."/>
            <person name="Nakagawa S."/>
        </authorList>
    </citation>
    <scope>NUCLEOTIDE SEQUENCE [LARGE SCALE GENOMIC DNA]</scope>
    <source>
        <strain evidence="8 9">NKW57</strain>
    </source>
</reference>
<protein>
    <recommendedName>
        <fullName evidence="10">TonB-dependent receptor</fullName>
    </recommendedName>
</protein>
<dbReference type="InterPro" id="IPR010104">
    <property type="entry name" value="TonB_rcpt_bac"/>
</dbReference>
<accession>A0ABQ6LUU8</accession>
<organism evidence="8 9">
    <name type="scientific">Biformimicrobium ophioploci</name>
    <dbReference type="NCBI Taxonomy" id="3036711"/>
    <lineage>
        <taxon>Bacteria</taxon>
        <taxon>Pseudomonadati</taxon>
        <taxon>Pseudomonadota</taxon>
        <taxon>Gammaproteobacteria</taxon>
        <taxon>Cellvibrionales</taxon>
        <taxon>Microbulbiferaceae</taxon>
        <taxon>Biformimicrobium</taxon>
    </lineage>
</organism>
<keyword evidence="2 4" id="KW-0472">Membrane</keyword>
<dbReference type="Proteomes" id="UP001224392">
    <property type="component" value="Unassembled WGS sequence"/>
</dbReference>
<dbReference type="PANTHER" id="PTHR40980">
    <property type="entry name" value="PLUG DOMAIN-CONTAINING PROTEIN"/>
    <property type="match status" value="1"/>
</dbReference>
<dbReference type="InterPro" id="IPR037066">
    <property type="entry name" value="Plug_dom_sf"/>
</dbReference>
<evidence type="ECO:0000256" key="4">
    <source>
        <dbReference type="RuleBase" id="RU003357"/>
    </source>
</evidence>
<dbReference type="InterPro" id="IPR036942">
    <property type="entry name" value="Beta-barrel_TonB_sf"/>
</dbReference>
<comment type="subcellular location">
    <subcellularLocation>
        <location evidence="1 4">Cell outer membrane</location>
    </subcellularLocation>
</comment>
<keyword evidence="3" id="KW-0998">Cell outer membrane</keyword>
<dbReference type="PANTHER" id="PTHR40980:SF3">
    <property type="entry name" value="TONB-DEPENDENT RECEPTOR-LIKE BETA-BARREL DOMAIN-CONTAINING PROTEIN"/>
    <property type="match status" value="1"/>
</dbReference>
<evidence type="ECO:0000259" key="7">
    <source>
        <dbReference type="Pfam" id="PF07715"/>
    </source>
</evidence>
<dbReference type="Pfam" id="PF07715">
    <property type="entry name" value="Plug"/>
    <property type="match status" value="1"/>
</dbReference>
<name>A0ABQ6LUU8_9GAMM</name>
<evidence type="ECO:0000256" key="2">
    <source>
        <dbReference type="ARBA" id="ARBA00023136"/>
    </source>
</evidence>